<dbReference type="OrthoDB" id="5511471at2"/>
<proteinExistence type="predicted"/>
<dbReference type="InterPro" id="IPR032315">
    <property type="entry name" value="DUF4846"/>
</dbReference>
<dbReference type="AlphaFoldDB" id="A0A4R8DQA4"/>
<keyword evidence="2" id="KW-1185">Reference proteome</keyword>
<dbReference type="Pfam" id="PF16138">
    <property type="entry name" value="DUF4846"/>
    <property type="match status" value="1"/>
</dbReference>
<name>A0A4R8DQA4_9BACT</name>
<protein>
    <submittedName>
        <fullName evidence="1">Uncharacterized protein DUF4846</fullName>
    </submittedName>
</protein>
<gene>
    <name evidence="1" type="ORF">EDB95_1341</name>
</gene>
<accession>A0A4R8DQA4</accession>
<dbReference type="Proteomes" id="UP000294498">
    <property type="component" value="Unassembled WGS sequence"/>
</dbReference>
<evidence type="ECO:0000313" key="1">
    <source>
        <dbReference type="EMBL" id="TDX00320.1"/>
    </source>
</evidence>
<evidence type="ECO:0000313" key="2">
    <source>
        <dbReference type="Proteomes" id="UP000294498"/>
    </source>
</evidence>
<comment type="caution">
    <text evidence="1">The sequence shown here is derived from an EMBL/GenBank/DDBJ whole genome shotgun (WGS) entry which is preliminary data.</text>
</comment>
<dbReference type="EMBL" id="SODV01000001">
    <property type="protein sequence ID" value="TDX00320.1"/>
    <property type="molecule type" value="Genomic_DNA"/>
</dbReference>
<dbReference type="RefSeq" id="WP_133991788.1">
    <property type="nucleotide sequence ID" value="NZ_SODV01000001.1"/>
</dbReference>
<organism evidence="1 2">
    <name type="scientific">Dinghuibacter silviterrae</name>
    <dbReference type="NCBI Taxonomy" id="1539049"/>
    <lineage>
        <taxon>Bacteria</taxon>
        <taxon>Pseudomonadati</taxon>
        <taxon>Bacteroidota</taxon>
        <taxon>Chitinophagia</taxon>
        <taxon>Chitinophagales</taxon>
        <taxon>Chitinophagaceae</taxon>
        <taxon>Dinghuibacter</taxon>
    </lineage>
</organism>
<reference evidence="1 2" key="1">
    <citation type="submission" date="2019-03" db="EMBL/GenBank/DDBJ databases">
        <title>Genomic Encyclopedia of Type Strains, Phase IV (KMG-IV): sequencing the most valuable type-strain genomes for metagenomic binning, comparative biology and taxonomic classification.</title>
        <authorList>
            <person name="Goeker M."/>
        </authorList>
    </citation>
    <scope>NUCLEOTIDE SEQUENCE [LARGE SCALE GENOMIC DNA]</scope>
    <source>
        <strain evidence="1 2">DSM 100059</strain>
    </source>
</reference>
<sequence length="271" mass="30084">MKPLFFFAAWLLCAAPVGRPGSPHRLVADARSARPADRVADRFPAPPGYRLSAEAQGSFGDWLTRLPLKPAGTPTRTYRGDIAATNAYTAAVLDVSVGHQDLQQCADAVMRLRGEYLYGQKRYKDIVFTFTGGFRCDYIHYAEGYRYSGGHWVLKKTKDYSYATFLHYMDLVFTYCGTLSLEKELKPIQGPLKAGDIFIHGGSPGHCFIILETAVNGQGQPAFIIAQSFMPAQDIQVLQAGGSPWFSLDTPASLPYRELISLHYAKRFNDL</sequence>